<feature type="compositionally biased region" description="Basic and acidic residues" evidence="1">
    <location>
        <begin position="1"/>
        <end position="25"/>
    </location>
</feature>
<name>K2QXR5_MACPH</name>
<dbReference type="VEuPathDB" id="FungiDB:MPH_08164"/>
<evidence type="ECO:0000313" key="3">
    <source>
        <dbReference type="Proteomes" id="UP000007129"/>
    </source>
</evidence>
<feature type="compositionally biased region" description="Polar residues" evidence="1">
    <location>
        <begin position="30"/>
        <end position="39"/>
    </location>
</feature>
<feature type="region of interest" description="Disordered" evidence="1">
    <location>
        <begin position="61"/>
        <end position="88"/>
    </location>
</feature>
<protein>
    <submittedName>
        <fullName evidence="2">Uncharacterized protein</fullName>
    </submittedName>
</protein>
<gene>
    <name evidence="2" type="ORF">MPH_08164</name>
</gene>
<proteinExistence type="predicted"/>
<sequence length="116" mass="13027">MMRSKETANLDYDMIRRHTDSRGDDGAPSPINSSTFQQLRSRRGLPPLKVAIPHVTVISTSTSATNHNNSNNNNNNNNNARRYHFESDLSPDAQQSFNVSQALDAITRCLDRIDEL</sequence>
<comment type="caution">
    <text evidence="2">The sequence shown here is derived from an EMBL/GenBank/DDBJ whole genome shotgun (WGS) entry which is preliminary data.</text>
</comment>
<dbReference type="AlphaFoldDB" id="K2QXR5"/>
<organism evidence="2 3">
    <name type="scientific">Macrophomina phaseolina (strain MS6)</name>
    <name type="common">Charcoal rot fungus</name>
    <dbReference type="NCBI Taxonomy" id="1126212"/>
    <lineage>
        <taxon>Eukaryota</taxon>
        <taxon>Fungi</taxon>
        <taxon>Dikarya</taxon>
        <taxon>Ascomycota</taxon>
        <taxon>Pezizomycotina</taxon>
        <taxon>Dothideomycetes</taxon>
        <taxon>Dothideomycetes incertae sedis</taxon>
        <taxon>Botryosphaeriales</taxon>
        <taxon>Botryosphaeriaceae</taxon>
        <taxon>Macrophomina</taxon>
    </lineage>
</organism>
<accession>K2QXR5</accession>
<dbReference type="EMBL" id="AHHD01000338">
    <property type="protein sequence ID" value="EKG14691.1"/>
    <property type="molecule type" value="Genomic_DNA"/>
</dbReference>
<dbReference type="InParanoid" id="K2QXR5"/>
<feature type="region of interest" description="Disordered" evidence="1">
    <location>
        <begin position="1"/>
        <end position="46"/>
    </location>
</feature>
<evidence type="ECO:0000256" key="1">
    <source>
        <dbReference type="SAM" id="MobiDB-lite"/>
    </source>
</evidence>
<reference evidence="2 3" key="1">
    <citation type="journal article" date="2012" name="BMC Genomics">
        <title>Tools to kill: Genome of one of the most destructive plant pathogenic fungi Macrophomina phaseolina.</title>
        <authorList>
            <person name="Islam M.S."/>
            <person name="Haque M.S."/>
            <person name="Islam M.M."/>
            <person name="Emdad E.M."/>
            <person name="Halim A."/>
            <person name="Hossen Q.M.M."/>
            <person name="Hossain M.Z."/>
            <person name="Ahmed B."/>
            <person name="Rahim S."/>
            <person name="Rahman M.S."/>
            <person name="Alam M.M."/>
            <person name="Hou S."/>
            <person name="Wan X."/>
            <person name="Saito J.A."/>
            <person name="Alam M."/>
        </authorList>
    </citation>
    <scope>NUCLEOTIDE SEQUENCE [LARGE SCALE GENOMIC DNA]</scope>
    <source>
        <strain evidence="2 3">MS6</strain>
    </source>
</reference>
<dbReference type="Proteomes" id="UP000007129">
    <property type="component" value="Unassembled WGS sequence"/>
</dbReference>
<dbReference type="HOGENOM" id="CLU_2097326_0_0_1"/>
<evidence type="ECO:0000313" key="2">
    <source>
        <dbReference type="EMBL" id="EKG14691.1"/>
    </source>
</evidence>
<feature type="compositionally biased region" description="Low complexity" evidence="1">
    <location>
        <begin position="61"/>
        <end position="79"/>
    </location>
</feature>